<evidence type="ECO:0000313" key="11">
    <source>
        <dbReference type="EMBL" id="RMI27164.1"/>
    </source>
</evidence>
<comment type="caution">
    <text evidence="11">The sequence shown here is derived from an EMBL/GenBank/DDBJ whole genome shotgun (WGS) entry which is preliminary data.</text>
</comment>
<evidence type="ECO:0000256" key="2">
    <source>
        <dbReference type="ARBA" id="ARBA00007110"/>
    </source>
</evidence>
<evidence type="ECO:0000256" key="8">
    <source>
        <dbReference type="ARBA" id="ARBA00030686"/>
    </source>
</evidence>
<comment type="similarity">
    <text evidence="2 10">Belongs to the CobT family.</text>
</comment>
<comment type="catalytic activity">
    <reaction evidence="9 10">
        <text>5,6-dimethylbenzimidazole + nicotinate beta-D-ribonucleotide = alpha-ribazole 5'-phosphate + nicotinate + H(+)</text>
        <dbReference type="Rhea" id="RHEA:11196"/>
        <dbReference type="ChEBI" id="CHEBI:15378"/>
        <dbReference type="ChEBI" id="CHEBI:15890"/>
        <dbReference type="ChEBI" id="CHEBI:32544"/>
        <dbReference type="ChEBI" id="CHEBI:57502"/>
        <dbReference type="ChEBI" id="CHEBI:57918"/>
        <dbReference type="EC" id="2.4.2.21"/>
    </reaction>
</comment>
<evidence type="ECO:0000256" key="4">
    <source>
        <dbReference type="ARBA" id="ARBA00015486"/>
    </source>
</evidence>
<sequence length="342" mass="34447">MNSLDQIRTLCASPLPGDDTAAAAIAARQAQLTKPPGSLGRLEELAAWLGRWQGREMPRLDRVAVLVFAGNHGVVARGVSPFPASVTAQMVANFAAGGAAINQLAAVAGASLQVVPLELEHPTADLCTAPAMTEAEFLAAFTAGHDAVAPEMDLLCLGEMGIGNTTAGAALAAALFGADGAASLGAFWAGRGTGVDDAGLRRKREAIDTAIAFHGAALGDPLEAARRLGGRETAAILGATLAARRHRVPVLLDGFVCTAAAAPLARLARGGLDHAIIAHASAEHGHKALIGRLGMQPLLDLGMRLGEGSGATLAVPILRAALACHAGMATFAQAGVSTAGDA</sequence>
<keyword evidence="12" id="KW-1185">Reference proteome</keyword>
<evidence type="ECO:0000256" key="7">
    <source>
        <dbReference type="ARBA" id="ARBA00022679"/>
    </source>
</evidence>
<dbReference type="Proteomes" id="UP000274097">
    <property type="component" value="Unassembled WGS sequence"/>
</dbReference>
<name>A0ABX9VRD2_9PROT</name>
<dbReference type="InterPro" id="IPR003200">
    <property type="entry name" value="Nict_dMeBzImd_PRibTrfase"/>
</dbReference>
<dbReference type="Pfam" id="PF02277">
    <property type="entry name" value="DBI_PRT"/>
    <property type="match status" value="1"/>
</dbReference>
<evidence type="ECO:0000256" key="1">
    <source>
        <dbReference type="ARBA" id="ARBA00005049"/>
    </source>
</evidence>
<comment type="pathway">
    <text evidence="1 10">Nucleoside biosynthesis; alpha-ribazole biosynthesis; alpha-ribazole from 5,6-dimethylbenzimidazole: step 1/2.</text>
</comment>
<dbReference type="SUPFAM" id="SSF52733">
    <property type="entry name" value="Nicotinate mononucleotide:5,6-dimethylbenzimidazole phosphoribosyltransferase (CobT)"/>
    <property type="match status" value="1"/>
</dbReference>
<dbReference type="InterPro" id="IPR017846">
    <property type="entry name" value="Nict_dMeBzImd_PRibTrfase_bact"/>
</dbReference>
<accession>A0ABX9VRD2</accession>
<evidence type="ECO:0000256" key="10">
    <source>
        <dbReference type="HAMAP-Rule" id="MF_00230"/>
    </source>
</evidence>
<reference evidence="11 12" key="1">
    <citation type="submission" date="2018-10" db="EMBL/GenBank/DDBJ databases">
        <title>Roseomonas sp. nov., isolated from feces of Tibetan antelopes in the Qinghai-Tibet plateau, China.</title>
        <authorList>
            <person name="Tian Z."/>
        </authorList>
    </citation>
    <scope>NUCLEOTIDE SEQUENCE [LARGE SCALE GENOMIC DNA]</scope>
    <source>
        <strain evidence="11 12">Z23</strain>
    </source>
</reference>
<comment type="function">
    <text evidence="10">Catalyzes the synthesis of alpha-ribazole-5'-phosphate from nicotinate mononucleotide (NAMN) and 5,6-dimethylbenzimidazole (DMB).</text>
</comment>
<evidence type="ECO:0000256" key="5">
    <source>
        <dbReference type="ARBA" id="ARBA00022573"/>
    </source>
</evidence>
<dbReference type="GO" id="GO:0008939">
    <property type="term" value="F:nicotinate-nucleotide-dimethylbenzimidazole phosphoribosyltransferase activity"/>
    <property type="evidence" value="ECO:0007669"/>
    <property type="project" value="UniProtKB-EC"/>
</dbReference>
<protein>
    <recommendedName>
        <fullName evidence="4 10">Nicotinate-nucleotide--dimethylbenzimidazole phosphoribosyltransferase</fullName>
        <shortName evidence="10">NN:DBI PRT</shortName>
        <ecNumber evidence="3 10">2.4.2.21</ecNumber>
    </recommendedName>
    <alternativeName>
        <fullName evidence="8 10">N(1)-alpha-phosphoribosyltransferase</fullName>
    </alternativeName>
</protein>
<keyword evidence="6 10" id="KW-0328">Glycosyltransferase</keyword>
<dbReference type="NCBIfam" id="NF000996">
    <property type="entry name" value="PRK00105.1"/>
    <property type="match status" value="1"/>
</dbReference>
<evidence type="ECO:0000256" key="3">
    <source>
        <dbReference type="ARBA" id="ARBA00011991"/>
    </source>
</evidence>
<dbReference type="CDD" id="cd02439">
    <property type="entry name" value="DMB-PRT_CobT"/>
    <property type="match status" value="1"/>
</dbReference>
<evidence type="ECO:0000256" key="6">
    <source>
        <dbReference type="ARBA" id="ARBA00022676"/>
    </source>
</evidence>
<dbReference type="HAMAP" id="MF_00230">
    <property type="entry name" value="CobT"/>
    <property type="match status" value="1"/>
</dbReference>
<gene>
    <name evidence="10 11" type="primary">cobT</name>
    <name evidence="11" type="ORF">EBE87_01980</name>
</gene>
<dbReference type="InterPro" id="IPR023195">
    <property type="entry name" value="Nict_dMeBzImd_PRibTrfase_N"/>
</dbReference>
<dbReference type="NCBIfam" id="TIGR03160">
    <property type="entry name" value="cobT_DBIPRT"/>
    <property type="match status" value="1"/>
</dbReference>
<feature type="active site" description="Proton acceptor" evidence="10">
    <location>
        <position position="307"/>
    </location>
</feature>
<keyword evidence="5 10" id="KW-0169">Cobalamin biosynthesis</keyword>
<evidence type="ECO:0000256" key="9">
    <source>
        <dbReference type="ARBA" id="ARBA00047340"/>
    </source>
</evidence>
<dbReference type="InterPro" id="IPR036087">
    <property type="entry name" value="Nict_dMeBzImd_PRibTrfase_sf"/>
</dbReference>
<dbReference type="RefSeq" id="WP_122139840.1">
    <property type="nucleotide sequence ID" value="NZ_RFLX01000001.1"/>
</dbReference>
<dbReference type="PANTHER" id="PTHR43463:SF1">
    <property type="entry name" value="NICOTINATE-NUCLEOTIDE--DIMETHYLBENZIMIDAZOLE PHOSPHORIBOSYLTRANSFERASE"/>
    <property type="match status" value="1"/>
</dbReference>
<dbReference type="Gene3D" id="1.10.1610.10">
    <property type="match status" value="1"/>
</dbReference>
<keyword evidence="7 10" id="KW-0808">Transferase</keyword>
<dbReference type="PANTHER" id="PTHR43463">
    <property type="entry name" value="NICOTINATE-NUCLEOTIDE--DIMETHYLBENZIMIDAZOLE PHOSPHORIBOSYLTRANSFERASE"/>
    <property type="match status" value="1"/>
</dbReference>
<organism evidence="11 12">
    <name type="scientific">Teichococcus wenyumeiae</name>
    <dbReference type="NCBI Taxonomy" id="2478470"/>
    <lineage>
        <taxon>Bacteria</taxon>
        <taxon>Pseudomonadati</taxon>
        <taxon>Pseudomonadota</taxon>
        <taxon>Alphaproteobacteria</taxon>
        <taxon>Acetobacterales</taxon>
        <taxon>Roseomonadaceae</taxon>
        <taxon>Roseomonas</taxon>
    </lineage>
</organism>
<proteinExistence type="inferred from homology"/>
<dbReference type="EC" id="2.4.2.21" evidence="3 10"/>
<dbReference type="Gene3D" id="3.40.50.10210">
    <property type="match status" value="1"/>
</dbReference>
<dbReference type="EMBL" id="RFLX01000001">
    <property type="protein sequence ID" value="RMI27164.1"/>
    <property type="molecule type" value="Genomic_DNA"/>
</dbReference>
<evidence type="ECO:0000313" key="12">
    <source>
        <dbReference type="Proteomes" id="UP000274097"/>
    </source>
</evidence>